<dbReference type="RefSeq" id="WP_157300445.1">
    <property type="nucleotide sequence ID" value="NZ_BAAAZB010000006.1"/>
</dbReference>
<sequence length="124" mass="13958">MNYYNRAYGIQVANFQMDVLNALMCLAEENPNGFTVYVPSLKPVKKGWVVAKIETQNSFGDEGLLKVLKYATGTTGIVGYWNNEGVFYWDTVMVFESEIEATEAGIANEQIAIYNIENNELKIL</sequence>
<accession>A0A6N8J972</accession>
<dbReference type="AlphaFoldDB" id="A0A6N8J972"/>
<dbReference type="Proteomes" id="UP000468388">
    <property type="component" value="Unassembled WGS sequence"/>
</dbReference>
<comment type="caution">
    <text evidence="1">The sequence shown here is derived from an EMBL/GenBank/DDBJ whole genome shotgun (WGS) entry which is preliminary data.</text>
</comment>
<name>A0A6N8J972_9BACT</name>
<dbReference type="OrthoDB" id="678455at2"/>
<dbReference type="EMBL" id="WRXO01000003">
    <property type="protein sequence ID" value="MVT41825.1"/>
    <property type="molecule type" value="Genomic_DNA"/>
</dbReference>
<reference evidence="1 2" key="1">
    <citation type="submission" date="2019-12" db="EMBL/GenBank/DDBJ databases">
        <title>The draft genomic sequence of strain Chitinophaga oryziterrae JCM 16595.</title>
        <authorList>
            <person name="Zhang X."/>
        </authorList>
    </citation>
    <scope>NUCLEOTIDE SEQUENCE [LARGE SCALE GENOMIC DNA]</scope>
    <source>
        <strain evidence="1 2">JCM 16595</strain>
    </source>
</reference>
<keyword evidence="2" id="KW-1185">Reference proteome</keyword>
<gene>
    <name evidence="1" type="ORF">GO495_14640</name>
</gene>
<organism evidence="1 2">
    <name type="scientific">Chitinophaga oryziterrae</name>
    <dbReference type="NCBI Taxonomy" id="1031224"/>
    <lineage>
        <taxon>Bacteria</taxon>
        <taxon>Pseudomonadati</taxon>
        <taxon>Bacteroidota</taxon>
        <taxon>Chitinophagia</taxon>
        <taxon>Chitinophagales</taxon>
        <taxon>Chitinophagaceae</taxon>
        <taxon>Chitinophaga</taxon>
    </lineage>
</organism>
<protein>
    <submittedName>
        <fullName evidence="1">Uncharacterized protein</fullName>
    </submittedName>
</protein>
<proteinExistence type="predicted"/>
<evidence type="ECO:0000313" key="1">
    <source>
        <dbReference type="EMBL" id="MVT41825.1"/>
    </source>
</evidence>
<evidence type="ECO:0000313" key="2">
    <source>
        <dbReference type="Proteomes" id="UP000468388"/>
    </source>
</evidence>